<sequence length="246" mass="26166">MVISHARKHNAMTLAMWQQLAEAVQALADDRAVRVIVVTGEGDAAFVSGADISEFAQQRSGTDAVAAYDHAVATAQRVLAECAKPTVARIQGICMGGGMGIALACDLRFAASNARFRMPAARIGLGYAFEGMQRLVRLLGAPATFDLFYTARSLHAPEAMRLGLVNDCIDPEIFDAEVASRAALIAQNAPLALRAAKAAILATLEPPTAQAREAIDAMVRQCFASRDYAEGQAAFAERRAPRFEGS</sequence>
<dbReference type="InterPro" id="IPR018376">
    <property type="entry name" value="Enoyl-CoA_hyd/isom_CS"/>
</dbReference>
<dbReference type="NCBIfam" id="NF004781">
    <property type="entry name" value="PRK06127.1"/>
    <property type="match status" value="1"/>
</dbReference>
<dbReference type="AlphaFoldDB" id="A0A250DMM9"/>
<name>A0A250DMM9_9BURK</name>
<evidence type="ECO:0000256" key="1">
    <source>
        <dbReference type="ARBA" id="ARBA00005254"/>
    </source>
</evidence>
<dbReference type="Gene3D" id="1.10.12.10">
    <property type="entry name" value="Lyase 2-enoyl-coa Hydratase, Chain A, domain 2"/>
    <property type="match status" value="1"/>
</dbReference>
<protein>
    <submittedName>
        <fullName evidence="4">Enoyl-CoA hydratase</fullName>
        <ecNumber evidence="4">4.2.1.17</ecNumber>
    </submittedName>
</protein>
<dbReference type="PANTHER" id="PTHR11941">
    <property type="entry name" value="ENOYL-COA HYDRATASE-RELATED"/>
    <property type="match status" value="1"/>
</dbReference>
<organism evidence="4 5">
    <name type="scientific">Variovorax boronicumulans</name>
    <dbReference type="NCBI Taxonomy" id="436515"/>
    <lineage>
        <taxon>Bacteria</taxon>
        <taxon>Pseudomonadati</taxon>
        <taxon>Pseudomonadota</taxon>
        <taxon>Betaproteobacteria</taxon>
        <taxon>Burkholderiales</taxon>
        <taxon>Comamonadaceae</taxon>
        <taxon>Variovorax</taxon>
    </lineage>
</organism>
<evidence type="ECO:0000256" key="3">
    <source>
        <dbReference type="RuleBase" id="RU003707"/>
    </source>
</evidence>
<dbReference type="GO" id="GO:0006635">
    <property type="term" value="P:fatty acid beta-oxidation"/>
    <property type="evidence" value="ECO:0007669"/>
    <property type="project" value="TreeGrafter"/>
</dbReference>
<dbReference type="Pfam" id="PF00378">
    <property type="entry name" value="ECH_1"/>
    <property type="match status" value="1"/>
</dbReference>
<gene>
    <name evidence="4" type="ORF">CKY39_22145</name>
</gene>
<dbReference type="InterPro" id="IPR001753">
    <property type="entry name" value="Enoyl-CoA_hydra/iso"/>
</dbReference>
<dbReference type="InterPro" id="IPR014748">
    <property type="entry name" value="Enoyl-CoA_hydra_C"/>
</dbReference>
<dbReference type="PANTHER" id="PTHR11941:SF54">
    <property type="entry name" value="ENOYL-COA HYDRATASE, MITOCHONDRIAL"/>
    <property type="match status" value="1"/>
</dbReference>
<dbReference type="Proteomes" id="UP000217154">
    <property type="component" value="Chromosome"/>
</dbReference>
<dbReference type="GO" id="GO:0004300">
    <property type="term" value="F:enoyl-CoA hydratase activity"/>
    <property type="evidence" value="ECO:0007669"/>
    <property type="project" value="UniProtKB-EC"/>
</dbReference>
<comment type="similarity">
    <text evidence="1 3">Belongs to the enoyl-CoA hydratase/isomerase family.</text>
</comment>
<dbReference type="SUPFAM" id="SSF52096">
    <property type="entry name" value="ClpP/crotonase"/>
    <property type="match status" value="1"/>
</dbReference>
<dbReference type="KEGG" id="vbo:CKY39_22145"/>
<proteinExistence type="inferred from homology"/>
<dbReference type="InterPro" id="IPR029045">
    <property type="entry name" value="ClpP/crotonase-like_dom_sf"/>
</dbReference>
<dbReference type="PROSITE" id="PS00166">
    <property type="entry name" value="ENOYL_COA_HYDRATASE"/>
    <property type="match status" value="1"/>
</dbReference>
<accession>A0A250DMM9</accession>
<evidence type="ECO:0000256" key="2">
    <source>
        <dbReference type="ARBA" id="ARBA00023239"/>
    </source>
</evidence>
<dbReference type="EC" id="4.2.1.17" evidence="4"/>
<keyword evidence="2 4" id="KW-0456">Lyase</keyword>
<evidence type="ECO:0000313" key="5">
    <source>
        <dbReference type="Proteomes" id="UP000217154"/>
    </source>
</evidence>
<reference evidence="4 5" key="1">
    <citation type="submission" date="2017-09" db="EMBL/GenBank/DDBJ databases">
        <title>The diverse metabolic capabilities of V. boronicumulans make it an excellent choice for continued studies on novel biodegradation.</title>
        <authorList>
            <person name="Sun S."/>
        </authorList>
    </citation>
    <scope>NUCLEOTIDE SEQUENCE [LARGE SCALE GENOMIC DNA]</scope>
    <source>
        <strain evidence="4 5">J1</strain>
    </source>
</reference>
<evidence type="ECO:0000313" key="4">
    <source>
        <dbReference type="EMBL" id="ATA55626.1"/>
    </source>
</evidence>
<dbReference type="EMBL" id="CP023284">
    <property type="protein sequence ID" value="ATA55626.1"/>
    <property type="molecule type" value="Genomic_DNA"/>
</dbReference>
<dbReference type="Gene3D" id="3.90.226.10">
    <property type="entry name" value="2-enoyl-CoA Hydratase, Chain A, domain 1"/>
    <property type="match status" value="1"/>
</dbReference>
<dbReference type="CDD" id="cd06558">
    <property type="entry name" value="crotonase-like"/>
    <property type="match status" value="1"/>
</dbReference>